<keyword evidence="4" id="KW-0597">Phosphoprotein</keyword>
<accession>A0ABT2GIV4</accession>
<dbReference type="SUPFAM" id="SSF47384">
    <property type="entry name" value="Homodimeric domain of signal transducing histidine kinase"/>
    <property type="match status" value="1"/>
</dbReference>
<proteinExistence type="predicted"/>
<keyword evidence="10 11" id="KW-0472">Membrane</keyword>
<name>A0ABT2GIV4_9MICO</name>
<dbReference type="Pfam" id="PF00512">
    <property type="entry name" value="HisKA"/>
    <property type="match status" value="1"/>
</dbReference>
<dbReference type="SMART" id="SM00304">
    <property type="entry name" value="HAMP"/>
    <property type="match status" value="1"/>
</dbReference>
<evidence type="ECO:0000313" key="15">
    <source>
        <dbReference type="Proteomes" id="UP001165580"/>
    </source>
</evidence>
<comment type="caution">
    <text evidence="14">The sequence shown here is derived from an EMBL/GenBank/DDBJ whole genome shotgun (WGS) entry which is preliminary data.</text>
</comment>
<dbReference type="RefSeq" id="WP_259487658.1">
    <property type="nucleotide sequence ID" value="NZ_JANTEZ010000008.1"/>
</dbReference>
<keyword evidence="7 14" id="KW-0418">Kinase</keyword>
<dbReference type="SUPFAM" id="SSF55874">
    <property type="entry name" value="ATPase domain of HSP90 chaperone/DNA topoisomerase II/histidine kinase"/>
    <property type="match status" value="1"/>
</dbReference>
<dbReference type="PANTHER" id="PTHR45436">
    <property type="entry name" value="SENSOR HISTIDINE KINASE YKOH"/>
    <property type="match status" value="1"/>
</dbReference>
<keyword evidence="6 11" id="KW-0812">Transmembrane</keyword>
<dbReference type="CDD" id="cd00082">
    <property type="entry name" value="HisKA"/>
    <property type="match status" value="1"/>
</dbReference>
<dbReference type="PROSITE" id="PS50109">
    <property type="entry name" value="HIS_KIN"/>
    <property type="match status" value="1"/>
</dbReference>
<dbReference type="PANTHER" id="PTHR45436:SF5">
    <property type="entry name" value="SENSOR HISTIDINE KINASE TRCS"/>
    <property type="match status" value="1"/>
</dbReference>
<evidence type="ECO:0000256" key="11">
    <source>
        <dbReference type="SAM" id="Phobius"/>
    </source>
</evidence>
<keyword evidence="9" id="KW-0902">Two-component regulatory system</keyword>
<sequence>MTRALGRLSIRARITIGTILIAALFFTGVAIVVRQQVDAILQNASYEVLVSDATPFETAIQQEPGDPVDNPGEGQLIAVVDPTGATRTSTLPDAVTGTLGSIDLGRSGPQHLAAGGSRYLVAVETVDSPDGDWTIISARDETASARVLRDLTVGLVAGLGALTLLFGVASWILTGAALRPVSQLRRSADRIVAADSADSAASASAALLPIGPADDEIAELATTLNALISRLHAAAARERQMVSDASHELRTPLAVLQAQLELLRTGDRARLDTDLLAAEQAAARLSRLVDSLLELSRLDSGGAAVVSTVTELVDEAGDALDRARLVAAGDEVRIDLVAPLDPPRAGVAMAPLHYGRVLDNLLSNAVQELDGRGRVTVTVVVEDDRLVTTVADTGPGMSPEFVAHAFHRFSQDDQSRAAGRGSGLGLAIVAAAAASAGGTARLSAADPHGLVVTVDLPLVRTFGLPTPPAATPGPPARRA</sequence>
<evidence type="ECO:0000256" key="7">
    <source>
        <dbReference type="ARBA" id="ARBA00022777"/>
    </source>
</evidence>
<dbReference type="Gene3D" id="1.10.287.130">
    <property type="match status" value="1"/>
</dbReference>
<dbReference type="EMBL" id="JANTEZ010000008">
    <property type="protein sequence ID" value="MCS5716163.1"/>
    <property type="molecule type" value="Genomic_DNA"/>
</dbReference>
<evidence type="ECO:0000256" key="3">
    <source>
        <dbReference type="ARBA" id="ARBA00012438"/>
    </source>
</evidence>
<feature type="transmembrane region" description="Helical" evidence="11">
    <location>
        <begin position="155"/>
        <end position="178"/>
    </location>
</feature>
<dbReference type="GO" id="GO:0016301">
    <property type="term" value="F:kinase activity"/>
    <property type="evidence" value="ECO:0007669"/>
    <property type="project" value="UniProtKB-KW"/>
</dbReference>
<dbReference type="InterPro" id="IPR003660">
    <property type="entry name" value="HAMP_dom"/>
</dbReference>
<evidence type="ECO:0000256" key="2">
    <source>
        <dbReference type="ARBA" id="ARBA00004236"/>
    </source>
</evidence>
<feature type="domain" description="HAMP" evidence="13">
    <location>
        <begin position="175"/>
        <end position="236"/>
    </location>
</feature>
<dbReference type="InterPro" id="IPR036890">
    <property type="entry name" value="HATPase_C_sf"/>
</dbReference>
<evidence type="ECO:0000259" key="12">
    <source>
        <dbReference type="PROSITE" id="PS50109"/>
    </source>
</evidence>
<dbReference type="SMART" id="SM00387">
    <property type="entry name" value="HATPase_c"/>
    <property type="match status" value="1"/>
</dbReference>
<dbReference type="InterPro" id="IPR036097">
    <property type="entry name" value="HisK_dim/P_sf"/>
</dbReference>
<dbReference type="Pfam" id="PF02518">
    <property type="entry name" value="HATPase_c"/>
    <property type="match status" value="1"/>
</dbReference>
<evidence type="ECO:0000256" key="5">
    <source>
        <dbReference type="ARBA" id="ARBA00022679"/>
    </source>
</evidence>
<keyword evidence="15" id="KW-1185">Reference proteome</keyword>
<feature type="transmembrane region" description="Helical" evidence="11">
    <location>
        <begin position="12"/>
        <end position="33"/>
    </location>
</feature>
<dbReference type="Gene3D" id="3.30.565.10">
    <property type="entry name" value="Histidine kinase-like ATPase, C-terminal domain"/>
    <property type="match status" value="1"/>
</dbReference>
<evidence type="ECO:0000256" key="8">
    <source>
        <dbReference type="ARBA" id="ARBA00022989"/>
    </source>
</evidence>
<evidence type="ECO:0000259" key="13">
    <source>
        <dbReference type="PROSITE" id="PS50885"/>
    </source>
</evidence>
<dbReference type="InterPro" id="IPR005467">
    <property type="entry name" value="His_kinase_dom"/>
</dbReference>
<gene>
    <name evidence="14" type="ORF">NVV95_16575</name>
</gene>
<evidence type="ECO:0000256" key="10">
    <source>
        <dbReference type="ARBA" id="ARBA00023136"/>
    </source>
</evidence>
<dbReference type="InterPro" id="IPR050428">
    <property type="entry name" value="TCS_sensor_his_kinase"/>
</dbReference>
<feature type="domain" description="Histidine kinase" evidence="12">
    <location>
        <begin position="244"/>
        <end position="460"/>
    </location>
</feature>
<dbReference type="InterPro" id="IPR004358">
    <property type="entry name" value="Sig_transdc_His_kin-like_C"/>
</dbReference>
<dbReference type="PROSITE" id="PS50885">
    <property type="entry name" value="HAMP"/>
    <property type="match status" value="1"/>
</dbReference>
<evidence type="ECO:0000313" key="14">
    <source>
        <dbReference type="EMBL" id="MCS5716163.1"/>
    </source>
</evidence>
<evidence type="ECO:0000256" key="4">
    <source>
        <dbReference type="ARBA" id="ARBA00022553"/>
    </source>
</evidence>
<dbReference type="Proteomes" id="UP001165580">
    <property type="component" value="Unassembled WGS sequence"/>
</dbReference>
<evidence type="ECO:0000256" key="9">
    <source>
        <dbReference type="ARBA" id="ARBA00023012"/>
    </source>
</evidence>
<comment type="subcellular location">
    <subcellularLocation>
        <location evidence="2">Cell membrane</location>
    </subcellularLocation>
</comment>
<protein>
    <recommendedName>
        <fullName evidence="3">histidine kinase</fullName>
        <ecNumber evidence="3">2.7.13.3</ecNumber>
    </recommendedName>
</protein>
<evidence type="ECO:0000256" key="6">
    <source>
        <dbReference type="ARBA" id="ARBA00022692"/>
    </source>
</evidence>
<dbReference type="SMART" id="SM00388">
    <property type="entry name" value="HisKA"/>
    <property type="match status" value="1"/>
</dbReference>
<keyword evidence="5" id="KW-0808">Transferase</keyword>
<dbReference type="PRINTS" id="PR00344">
    <property type="entry name" value="BCTRLSENSOR"/>
</dbReference>
<comment type="catalytic activity">
    <reaction evidence="1">
        <text>ATP + protein L-histidine = ADP + protein N-phospho-L-histidine.</text>
        <dbReference type="EC" id="2.7.13.3"/>
    </reaction>
</comment>
<dbReference type="EC" id="2.7.13.3" evidence="3"/>
<evidence type="ECO:0000256" key="1">
    <source>
        <dbReference type="ARBA" id="ARBA00000085"/>
    </source>
</evidence>
<dbReference type="InterPro" id="IPR003661">
    <property type="entry name" value="HisK_dim/P_dom"/>
</dbReference>
<dbReference type="Gene3D" id="6.10.340.10">
    <property type="match status" value="1"/>
</dbReference>
<dbReference type="Pfam" id="PF00672">
    <property type="entry name" value="HAMP"/>
    <property type="match status" value="1"/>
</dbReference>
<organism evidence="14 15">
    <name type="scientific">Herbiconiux gentiana</name>
    <dbReference type="NCBI Taxonomy" id="2970912"/>
    <lineage>
        <taxon>Bacteria</taxon>
        <taxon>Bacillati</taxon>
        <taxon>Actinomycetota</taxon>
        <taxon>Actinomycetes</taxon>
        <taxon>Micrococcales</taxon>
        <taxon>Microbacteriaceae</taxon>
        <taxon>Herbiconiux</taxon>
    </lineage>
</organism>
<dbReference type="InterPro" id="IPR003594">
    <property type="entry name" value="HATPase_dom"/>
</dbReference>
<reference evidence="14" key="1">
    <citation type="submission" date="2022-08" db="EMBL/GenBank/DDBJ databases">
        <authorList>
            <person name="Deng Y."/>
            <person name="Han X.-F."/>
            <person name="Zhang Y.-Q."/>
        </authorList>
    </citation>
    <scope>NUCLEOTIDE SEQUENCE</scope>
    <source>
        <strain evidence="14">CPCC 205716</strain>
    </source>
</reference>
<keyword evidence="8 11" id="KW-1133">Transmembrane helix</keyword>